<sequence>MEEKELYNCKYCFKEFEPKRRRVQVYCCNSCRSKAYHARKTKSQALATKSIEESLSNNTPTPSKEKMSTTGIGNAAVGTLAADALKALFTKEQNKPATKGDLTLLLEKLNSRYHLITNLAPNALGRHPYYDMVEGVVVYFK</sequence>
<evidence type="ECO:0000313" key="2">
    <source>
        <dbReference type="EMBL" id="WCO00564.1"/>
    </source>
</evidence>
<evidence type="ECO:0000313" key="3">
    <source>
        <dbReference type="Proteomes" id="UP001202717"/>
    </source>
</evidence>
<proteinExistence type="predicted"/>
<dbReference type="EMBL" id="CP116221">
    <property type="protein sequence ID" value="WCO00564.1"/>
    <property type="molecule type" value="Genomic_DNA"/>
</dbReference>
<protein>
    <submittedName>
        <fullName evidence="2">Uncharacterized protein</fullName>
    </submittedName>
</protein>
<dbReference type="Proteomes" id="UP001202717">
    <property type="component" value="Chromosome"/>
</dbReference>
<gene>
    <name evidence="2" type="ORF">MUN68_010840</name>
</gene>
<accession>A0ABY7RTY6</accession>
<reference evidence="2 3" key="1">
    <citation type="submission" date="2023-01" db="EMBL/GenBank/DDBJ databases">
        <title>Psychroserpens ponticola sp. nov., isolated from seawater.</title>
        <authorList>
            <person name="Kristyanto S."/>
            <person name="Jung J."/>
            <person name="Kim J.M."/>
            <person name="Jeon C.O."/>
        </authorList>
    </citation>
    <scope>NUCLEOTIDE SEQUENCE [LARGE SCALE GENOMIC DNA]</scope>
    <source>
        <strain evidence="2 3">MSW6</strain>
    </source>
</reference>
<name>A0ABY7RTY6_9FLAO</name>
<dbReference type="RefSeq" id="WP_249996513.1">
    <property type="nucleotide sequence ID" value="NZ_CP116221.1"/>
</dbReference>
<keyword evidence="3" id="KW-1185">Reference proteome</keyword>
<organism evidence="2 3">
    <name type="scientific">Psychroserpens ponticola</name>
    <dbReference type="NCBI Taxonomy" id="2932268"/>
    <lineage>
        <taxon>Bacteria</taxon>
        <taxon>Pseudomonadati</taxon>
        <taxon>Bacteroidota</taxon>
        <taxon>Flavobacteriia</taxon>
        <taxon>Flavobacteriales</taxon>
        <taxon>Flavobacteriaceae</taxon>
        <taxon>Psychroserpens</taxon>
    </lineage>
</organism>
<evidence type="ECO:0000256" key="1">
    <source>
        <dbReference type="SAM" id="MobiDB-lite"/>
    </source>
</evidence>
<feature type="region of interest" description="Disordered" evidence="1">
    <location>
        <begin position="47"/>
        <end position="70"/>
    </location>
</feature>